<name>A0A561QAM6_9HYPH</name>
<protein>
    <recommendedName>
        <fullName evidence="5">OB-fold protein</fullName>
    </recommendedName>
</protein>
<dbReference type="PANTHER" id="PTHR34075:SF5">
    <property type="entry name" value="BLR3430 PROTEIN"/>
    <property type="match status" value="1"/>
</dbReference>
<dbReference type="Pfam" id="PF01796">
    <property type="entry name" value="OB_ChsH2_C"/>
    <property type="match status" value="1"/>
</dbReference>
<dbReference type="RefSeq" id="WP_246690975.1">
    <property type="nucleotide sequence ID" value="NZ_VIWP01000012.1"/>
</dbReference>
<evidence type="ECO:0008006" key="5">
    <source>
        <dbReference type="Google" id="ProtNLM"/>
    </source>
</evidence>
<evidence type="ECO:0000259" key="1">
    <source>
        <dbReference type="Pfam" id="PF01796"/>
    </source>
</evidence>
<dbReference type="InterPro" id="IPR022002">
    <property type="entry name" value="ChsH2_Znr"/>
</dbReference>
<evidence type="ECO:0000313" key="4">
    <source>
        <dbReference type="Proteomes" id="UP000320653"/>
    </source>
</evidence>
<keyword evidence="4" id="KW-1185">Reference proteome</keyword>
<feature type="domain" description="ChsH2 rubredoxin-like zinc ribbon" evidence="2">
    <location>
        <begin position="18"/>
        <end position="52"/>
    </location>
</feature>
<dbReference type="InterPro" id="IPR052513">
    <property type="entry name" value="Thioester_dehydratase-like"/>
</dbReference>
<evidence type="ECO:0000313" key="3">
    <source>
        <dbReference type="EMBL" id="TWF47418.1"/>
    </source>
</evidence>
<sequence>MTYQNPAPEPSPDSLPFWQAANRGEFLIKQCEECDQAHWYPRPCCPFCASAKTVWRQASGRGKIYSYSYLRRMAEPYVIAYVTLEEGPTMMTNIVDCDPEALSIGQPVTLVFKPSQDGEQAVPLFRPLEP</sequence>
<dbReference type="Proteomes" id="UP000320653">
    <property type="component" value="Unassembled WGS sequence"/>
</dbReference>
<organism evidence="3 4">
    <name type="scientific">Neorhizobium alkalisoli</name>
    <dbReference type="NCBI Taxonomy" id="528178"/>
    <lineage>
        <taxon>Bacteria</taxon>
        <taxon>Pseudomonadati</taxon>
        <taxon>Pseudomonadota</taxon>
        <taxon>Alphaproteobacteria</taxon>
        <taxon>Hyphomicrobiales</taxon>
        <taxon>Rhizobiaceae</taxon>
        <taxon>Rhizobium/Agrobacterium group</taxon>
        <taxon>Neorhizobium</taxon>
    </lineage>
</organism>
<dbReference type="SUPFAM" id="SSF50249">
    <property type="entry name" value="Nucleic acid-binding proteins"/>
    <property type="match status" value="1"/>
</dbReference>
<dbReference type="AlphaFoldDB" id="A0A561QAM6"/>
<dbReference type="InterPro" id="IPR002878">
    <property type="entry name" value="ChsH2_C"/>
</dbReference>
<evidence type="ECO:0000259" key="2">
    <source>
        <dbReference type="Pfam" id="PF12172"/>
    </source>
</evidence>
<dbReference type="InterPro" id="IPR012340">
    <property type="entry name" value="NA-bd_OB-fold"/>
</dbReference>
<proteinExistence type="predicted"/>
<dbReference type="Gene3D" id="6.10.30.10">
    <property type="match status" value="1"/>
</dbReference>
<dbReference type="Pfam" id="PF12172">
    <property type="entry name" value="zf-ChsH2"/>
    <property type="match status" value="1"/>
</dbReference>
<dbReference type="EMBL" id="VIWP01000012">
    <property type="protein sequence ID" value="TWF47418.1"/>
    <property type="molecule type" value="Genomic_DNA"/>
</dbReference>
<gene>
    <name evidence="3" type="ORF">FHW37_11257</name>
</gene>
<feature type="domain" description="ChsH2 C-terminal OB-fold" evidence="1">
    <location>
        <begin position="55"/>
        <end position="113"/>
    </location>
</feature>
<reference evidence="3 4" key="1">
    <citation type="submission" date="2019-06" db="EMBL/GenBank/DDBJ databases">
        <title>Sorghum-associated microbial communities from plants grown in Nebraska, USA.</title>
        <authorList>
            <person name="Schachtman D."/>
        </authorList>
    </citation>
    <scope>NUCLEOTIDE SEQUENCE [LARGE SCALE GENOMIC DNA]</scope>
    <source>
        <strain evidence="3 4">1225</strain>
    </source>
</reference>
<accession>A0A561QAM6</accession>
<comment type="caution">
    <text evidence="3">The sequence shown here is derived from an EMBL/GenBank/DDBJ whole genome shotgun (WGS) entry which is preliminary data.</text>
</comment>
<dbReference type="PANTHER" id="PTHR34075">
    <property type="entry name" value="BLR3430 PROTEIN"/>
    <property type="match status" value="1"/>
</dbReference>